<dbReference type="PANTHER" id="PTHR30469:SF15">
    <property type="entry name" value="HLYD FAMILY OF SECRETION PROTEINS"/>
    <property type="match status" value="1"/>
</dbReference>
<dbReference type="InterPro" id="IPR006143">
    <property type="entry name" value="RND_pump_MFP"/>
</dbReference>
<evidence type="ECO:0000256" key="1">
    <source>
        <dbReference type="ARBA" id="ARBA00009477"/>
    </source>
</evidence>
<dbReference type="EMBL" id="AFOC01000006">
    <property type="protein sequence ID" value="EGV52582.1"/>
    <property type="molecule type" value="Genomic_DNA"/>
</dbReference>
<comment type="similarity">
    <text evidence="1">Belongs to the membrane fusion protein (MFP) (TC 8.A.1) family.</text>
</comment>
<dbReference type="SUPFAM" id="SSF111369">
    <property type="entry name" value="HlyD-like secretion proteins"/>
    <property type="match status" value="1"/>
</dbReference>
<protein>
    <submittedName>
        <fullName evidence="2">Efflux transporter, RND family, MFP subunit</fullName>
    </submittedName>
</protein>
<gene>
    <name evidence="2" type="ORF">Rifp1Sym_af00280</name>
</gene>
<dbReference type="GO" id="GO:0015562">
    <property type="term" value="F:efflux transmembrane transporter activity"/>
    <property type="evidence" value="ECO:0007669"/>
    <property type="project" value="TreeGrafter"/>
</dbReference>
<dbReference type="Gene3D" id="2.40.30.170">
    <property type="match status" value="1"/>
</dbReference>
<reference evidence="2" key="1">
    <citation type="journal article" date="2011" name="ISME J.">
        <title>The endosymbionts of the deep-sea tubeworms Riftia pachyptila and Tevnia jerichonana share an identical physiology as revealed by proteogenomic analyses.</title>
        <authorList>
            <person name="Gardebrecht A."/>
            <person name="Markert S."/>
            <person name="Felbeck H."/>
            <person name="Thuermer A."/>
            <person name="Albrecht D."/>
            <person name="Wollherr A."/>
            <person name="Kabisch J."/>
            <person name="Lehmann R."/>
            <person name="Daniel R."/>
            <person name="Liesegang H."/>
            <person name="Hecker M."/>
            <person name="Sievert S.M."/>
            <person name="Schweder T."/>
        </authorList>
    </citation>
    <scope>NUCLEOTIDE SEQUENCE [LARGE SCALE GENOMIC DNA]</scope>
</reference>
<dbReference type="GO" id="GO:1990281">
    <property type="term" value="C:efflux pump complex"/>
    <property type="evidence" value="ECO:0007669"/>
    <property type="project" value="TreeGrafter"/>
</dbReference>
<dbReference type="Gene3D" id="2.40.50.100">
    <property type="match status" value="1"/>
</dbReference>
<evidence type="ECO:0000313" key="2">
    <source>
        <dbReference type="EMBL" id="EGV52582.1"/>
    </source>
</evidence>
<dbReference type="Proteomes" id="UP000004491">
    <property type="component" value="Unassembled WGS sequence"/>
</dbReference>
<name>G2D9X9_9GAMM</name>
<dbReference type="Gene3D" id="1.10.287.470">
    <property type="entry name" value="Helix hairpin bin"/>
    <property type="match status" value="1"/>
</dbReference>
<evidence type="ECO:0000313" key="3">
    <source>
        <dbReference type="Proteomes" id="UP000004491"/>
    </source>
</evidence>
<proteinExistence type="inferred from homology"/>
<dbReference type="PANTHER" id="PTHR30469">
    <property type="entry name" value="MULTIDRUG RESISTANCE PROTEIN MDTA"/>
    <property type="match status" value="1"/>
</dbReference>
<comment type="caution">
    <text evidence="2">The sequence shown here is derived from an EMBL/GenBank/DDBJ whole genome shotgun (WGS) entry which is preliminary data.</text>
</comment>
<dbReference type="NCBIfam" id="TIGR01730">
    <property type="entry name" value="RND_mfp"/>
    <property type="match status" value="1"/>
</dbReference>
<dbReference type="AlphaFoldDB" id="G2D9X9"/>
<dbReference type="PATRIC" id="fig|1048808.3.peg.362"/>
<accession>G2D9X9</accession>
<organism evidence="2 3">
    <name type="scientific">endosymbiont of Riftia pachyptila</name>
    <name type="common">vent Ph05</name>
    <dbReference type="NCBI Taxonomy" id="1048808"/>
    <lineage>
        <taxon>Bacteria</taxon>
        <taxon>Pseudomonadati</taxon>
        <taxon>Pseudomonadota</taxon>
        <taxon>Gammaproteobacteria</taxon>
        <taxon>sulfur-oxidizing symbionts</taxon>
    </lineage>
</organism>
<keyword evidence="3" id="KW-1185">Reference proteome</keyword>
<sequence length="476" mass="52369">MIGAAKQAATATREDNNEIDTIGQIFCWIAPVCGSRYTNRHAPFCHGAPQHADCIGAGGNGQLPTAEGDPPAGCYCRCRPNRPEWRRYFGGISRSPSTTGSSAGCESYSVPALLPLLTLYWMVFKPVSWPHLLMSCDLLAKKEFDVNKILTLPLLMLLLPLPALAAQLQSVAARVATQQETLTGFTREAALLVVSTEVAGRVERVTADVGDRLEKGTSFACLDTTFIDLEIRANQAEQQRLQVDITHYSKQVKRFSRLLQQKSSSQSQLDESERALQSSRAQLVASQVQAQILRERRQRHCVAGPAGWRVIERHVEPGQWLNIGTPVVTLGDYSRLIVPFALNNAEFTVLERQAGDLKLRLPDRGGEVTAQIEHVSPAFDPVSRKIQVELAIEQPMQQPRGGIRAELRLELPASSGTVLLPRAALSERYEQHWLTRADGEQLKVVYLGVASGVEGEWVRVAAPGLKAGDRFQLPAE</sequence>